<evidence type="ECO:0000313" key="2">
    <source>
        <dbReference type="EMBL" id="CAH1400603.1"/>
    </source>
</evidence>
<dbReference type="OrthoDB" id="6381995at2759"/>
<dbReference type="PANTHER" id="PTHR11861:SF8">
    <property type="entry name" value="PKD DOMAIN-CONTAINING PROTEIN"/>
    <property type="match status" value="1"/>
</dbReference>
<dbReference type="Proteomes" id="UP001152798">
    <property type="component" value="Chromosome 4"/>
</dbReference>
<dbReference type="PANTHER" id="PTHR11861">
    <property type="entry name" value="MELANOCYTE PROTEIN PMEL 17-RELATED"/>
    <property type="match status" value="1"/>
</dbReference>
<dbReference type="InterPro" id="IPR045219">
    <property type="entry name" value="PKAT"/>
</dbReference>
<dbReference type="AlphaFoldDB" id="A0A9P0HDX6"/>
<dbReference type="GO" id="GO:0005886">
    <property type="term" value="C:plasma membrane"/>
    <property type="evidence" value="ECO:0007669"/>
    <property type="project" value="TreeGrafter"/>
</dbReference>
<accession>A0A9P0HDX6</accession>
<dbReference type="EMBL" id="OV725080">
    <property type="protein sequence ID" value="CAH1400603.1"/>
    <property type="molecule type" value="Genomic_DNA"/>
</dbReference>
<reference evidence="2" key="1">
    <citation type="submission" date="2022-01" db="EMBL/GenBank/DDBJ databases">
        <authorList>
            <person name="King R."/>
        </authorList>
    </citation>
    <scope>NUCLEOTIDE SEQUENCE</scope>
</reference>
<keyword evidence="1" id="KW-0732">Signal</keyword>
<feature type="chain" id="PRO_5040301507" evidence="1">
    <location>
        <begin position="20"/>
        <end position="276"/>
    </location>
</feature>
<proteinExistence type="predicted"/>
<sequence>MFYYYLFCSLLSIFLSVNGYEVTLEQNGPIIIGGTINFWAKINGSNSSQYKYTWTDIKRSLKESFVSNQPTNDWNLTYTKGKDSVGTYFVELEVCEHTLFIYWPCTKHQTIFNVTDDINGKIEFLQNNTVQSSDYVSNYTEVVHNISIKSTDIEFLEDNNFTTVAFWFLNCSYYGMSSDLVFRYNYTTADEDTTVKAVIVAAKLNETSNLTDAFSDKPGVEGSWNSSNISTTVLSPWPDGSCQDSFIPKDPDKYYGYFHRVVKPRRPIQGVRSERE</sequence>
<feature type="signal peptide" evidence="1">
    <location>
        <begin position="1"/>
        <end position="19"/>
    </location>
</feature>
<evidence type="ECO:0000313" key="3">
    <source>
        <dbReference type="Proteomes" id="UP001152798"/>
    </source>
</evidence>
<keyword evidence="3" id="KW-1185">Reference proteome</keyword>
<evidence type="ECO:0000256" key="1">
    <source>
        <dbReference type="SAM" id="SignalP"/>
    </source>
</evidence>
<gene>
    <name evidence="2" type="ORF">NEZAVI_LOCUS9809</name>
</gene>
<protein>
    <submittedName>
        <fullName evidence="2">Uncharacterized protein</fullName>
    </submittedName>
</protein>
<organism evidence="2 3">
    <name type="scientific">Nezara viridula</name>
    <name type="common">Southern green stink bug</name>
    <name type="synonym">Cimex viridulus</name>
    <dbReference type="NCBI Taxonomy" id="85310"/>
    <lineage>
        <taxon>Eukaryota</taxon>
        <taxon>Metazoa</taxon>
        <taxon>Ecdysozoa</taxon>
        <taxon>Arthropoda</taxon>
        <taxon>Hexapoda</taxon>
        <taxon>Insecta</taxon>
        <taxon>Pterygota</taxon>
        <taxon>Neoptera</taxon>
        <taxon>Paraneoptera</taxon>
        <taxon>Hemiptera</taxon>
        <taxon>Heteroptera</taxon>
        <taxon>Panheteroptera</taxon>
        <taxon>Pentatomomorpha</taxon>
        <taxon>Pentatomoidea</taxon>
        <taxon>Pentatomidae</taxon>
        <taxon>Pentatominae</taxon>
        <taxon>Nezara</taxon>
    </lineage>
</organism>
<name>A0A9P0HDX6_NEZVI</name>